<feature type="compositionally biased region" description="Basic residues" evidence="2">
    <location>
        <begin position="1195"/>
        <end position="1210"/>
    </location>
</feature>
<dbReference type="SUPFAM" id="SSF63748">
    <property type="entry name" value="Tudor/PWWP/MBT"/>
    <property type="match status" value="8"/>
</dbReference>
<feature type="compositionally biased region" description="Basic and acidic residues" evidence="2">
    <location>
        <begin position="1246"/>
        <end position="1256"/>
    </location>
</feature>
<evidence type="ECO:0000313" key="4">
    <source>
        <dbReference type="EMBL" id="CAB1449782.1"/>
    </source>
</evidence>
<dbReference type="Proteomes" id="UP001153269">
    <property type="component" value="Unassembled WGS sequence"/>
</dbReference>
<feature type="domain" description="Tudor" evidence="3">
    <location>
        <begin position="1043"/>
        <end position="1101"/>
    </location>
</feature>
<proteinExistence type="predicted"/>
<dbReference type="PROSITE" id="PS50304">
    <property type="entry name" value="TUDOR"/>
    <property type="match status" value="7"/>
</dbReference>
<feature type="region of interest" description="Disordered" evidence="2">
    <location>
        <begin position="722"/>
        <end position="768"/>
    </location>
</feature>
<dbReference type="Pfam" id="PF00567">
    <property type="entry name" value="TUDOR"/>
    <property type="match status" value="8"/>
</dbReference>
<dbReference type="PANTHER" id="PTHR22948:SF7">
    <property type="entry name" value="TUDOR DOMAIN-CONTAINING PROTEIN 15"/>
    <property type="match status" value="1"/>
</dbReference>
<organism evidence="4 5">
    <name type="scientific">Pleuronectes platessa</name>
    <name type="common">European plaice</name>
    <dbReference type="NCBI Taxonomy" id="8262"/>
    <lineage>
        <taxon>Eukaryota</taxon>
        <taxon>Metazoa</taxon>
        <taxon>Chordata</taxon>
        <taxon>Craniata</taxon>
        <taxon>Vertebrata</taxon>
        <taxon>Euteleostomi</taxon>
        <taxon>Actinopterygii</taxon>
        <taxon>Neopterygii</taxon>
        <taxon>Teleostei</taxon>
        <taxon>Neoteleostei</taxon>
        <taxon>Acanthomorphata</taxon>
        <taxon>Carangaria</taxon>
        <taxon>Pleuronectiformes</taxon>
        <taxon>Pleuronectoidei</taxon>
        <taxon>Pleuronectidae</taxon>
        <taxon>Pleuronectes</taxon>
    </lineage>
</organism>
<feature type="domain" description="Tudor" evidence="3">
    <location>
        <begin position="125"/>
        <end position="183"/>
    </location>
</feature>
<feature type="domain" description="Tudor" evidence="3">
    <location>
        <begin position="582"/>
        <end position="640"/>
    </location>
</feature>
<evidence type="ECO:0000259" key="3">
    <source>
        <dbReference type="PROSITE" id="PS50304"/>
    </source>
</evidence>
<dbReference type="InterPro" id="IPR050621">
    <property type="entry name" value="Tudor_domain_containing"/>
</dbReference>
<feature type="coiled-coil region" evidence="1">
    <location>
        <begin position="1016"/>
        <end position="1043"/>
    </location>
</feature>
<gene>
    <name evidence="4" type="ORF">PLEPLA_LOCUS37468</name>
</gene>
<comment type="caution">
    <text evidence="4">The sequence shown here is derived from an EMBL/GenBank/DDBJ whole genome shotgun (WGS) entry which is preliminary data.</text>
</comment>
<feature type="compositionally biased region" description="Polar residues" evidence="2">
    <location>
        <begin position="722"/>
        <end position="734"/>
    </location>
</feature>
<sequence>MFQLTPPCLRCSLSRAGDPGVAASASAPVSRTGGASEADLKGSGLNMSVTDAAAGQSLGSRHHKSQNPRPSASCALWPVDLKLTHMDWNPEATLIHFQGQYLTLCELDYNILQGEIQNIPKTKAAVDIGEFCLVEDLTSARWFRGRVQNRREDLFDVFLIDHGNVLSVDVAHVSSSSNDLFILPPKIVCGFLANVLLLPSCSHAVVELFLSNLIGRDVSGDIQALLPHKVLLLEAPDINDDLVRHGFGRHVDTDTFLLLVEMLTEVPLKQNMEPVPDLLIEKPRGHDYRFKLSGFQTFRDTLSFCRPRLSCGTRAKVRVTAAVNPGLFHCQIASMKTDLWEMSNKLASVCESRTKDYSQKNPENLGLLCSVKSKDGKWHRGYVQCLPINSQLRVFLIDYGYFESVKVENVLRLPPDLCSTPIMAFPCSLSCLRDQDESVKPQQLSLLRAGLLGEVLDVDIRGYDEEQHLYTVTLISAEDDDVKEPEQERLLKGVESVHEAEEVSPRGGYLYHETIMGGALDKTLEAEEVQEDSVFVGYVEHIQNPNHFWIRTKKRNEEFEEMMTKMEDHFSHVKLEEDVLVDPELGAQCCAVYEKDMHFYRGVVTDTLEHGAEVLFIDFGNIEKVPHMLIKKIPEAFARKSAFAFCCTLVDVFPLDEVWTSSSSDVFRQAVSNKALLVHVVQRRKNKFVVDIFEMGQDNSQRISDLLITSEQEDWWKVTTESPVHNNTNATENSKGPRHRVTSDIGRKTKQSEIYEEEENGSKNEIKKSQNPVSFKPLCIKPGFEFAVHCTYIESSSDFWCQLKDKGPALEELMEKLQKHYSANTAPVEPGVKCCVAKSLDGKWYRGFITDKHNGHASVMLIDFGLTIWVQEHHLQAILPEYTDLEGQAFRCSFSNLIEPTDPGSCGNWGLEVCHSVRQFVQDSTGGLRCNFVSHEIVQNKGFCNVVDLYNTQTQQNLTSWLVEQGLATEATISTKPLSTVSPETFVYSSYDLSPGNEEQVYVTHVSNQWEVYCHLERNTEIIEELEKKISEASEKMMQASSGAVVRKLCLAKYFDGKRYRVLAHPVPSPQHLSVFFVDYGNKSISEKTQVTSIPRDCADLLYTPMQALRCRLASVSEEELYADVKEWLDRTILNKLVRAVVVGRREDGSFDVELFDGDVNINEKVKELVLSLTPKQKTVVSSAPAIKETEVKTPHKQNAKIRVKSRSQPRGKSSSQRAAQVGNATPKKREDTKNCVHGKVQNENTKMKQPNDNKTKISAPEKTQRDEDTNSEKHQNTNKREIPQLPRLPDKNIRVGLRAKCFVSHINSINSFFLHLADDEPAILKMCEDLNSPNFRSSLKSVVSVRIQQLVLAVYEEDGALYRSVVKRSEGSSGFSVEFVDYGNSVVVEKEKIHLMPEEHLSEPRFSLSCCLVDTSEFENDASFTDAVMEKPVMVDFVRRAGTQWKVELQILDGEVDVPAAVEAVVETGPENKEQDEEEEEEEEEESPVTSTKMEQEVSSEQNHLREETSVNEPAASERVERSVGKCPKASLPNKLKVKTCGRLRSRFRKKRGTKRRTSSDKSTDGWTDAFIPPRLQAKDRESGMVLSVLSDGDFYVRLARSGFLLDALDRFTADHLDRCEPVVEEDVQRGLRCLVQVPTDNTWQRAVVQHVGEEKCDVLLVDHGITEEIPNASIRRQCGELTRVPSLAVLCRVNCFGFSGREDAGRSWCETLKPLIGKDVSVVFVSFSEAENLWMVEILVNGLFIMNQLDQRIQSEAGAQDEDTESRPQQLVFRPIDLDSGYFGFAAAVTSPSEFSVVLEDLLLVMDKVSVTLEELPEKTSPVPGAHLVQGTCCLLKSASRWCRTEIVNTDAAVVLSLVDYGRVETLPLDHCSQLRTLPEELVNLPKVAYPCALRGVKPAADSQWTEEAALFFLQCLNQKNLQIFFRELVSPAHWKVDILADGVHVARELVEAGHADYVDVLLGLRFQELVPGLVPLSSDSEQEVDASEGTSKPSAEEDEEDERRTPPSSVSGSRGRGDVI</sequence>
<feature type="domain" description="Tudor" evidence="3">
    <location>
        <begin position="362"/>
        <end position="420"/>
    </location>
</feature>
<feature type="region of interest" description="Disordered" evidence="2">
    <location>
        <begin position="1980"/>
        <end position="2023"/>
    </location>
</feature>
<dbReference type="SMART" id="SM00333">
    <property type="entry name" value="TUDOR"/>
    <property type="match status" value="8"/>
</dbReference>
<accession>A0A9N7VBY2</accession>
<protein>
    <recommendedName>
        <fullName evidence="3">Tudor domain-containing protein</fullName>
    </recommendedName>
</protein>
<name>A0A9N7VBY2_PLEPL</name>
<feature type="compositionally biased region" description="Basic and acidic residues" evidence="2">
    <location>
        <begin position="741"/>
        <end position="753"/>
    </location>
</feature>
<evidence type="ECO:0000313" key="5">
    <source>
        <dbReference type="Proteomes" id="UP001153269"/>
    </source>
</evidence>
<feature type="region of interest" description="Disordered" evidence="2">
    <location>
        <begin position="1470"/>
        <end position="1531"/>
    </location>
</feature>
<dbReference type="InterPro" id="IPR002999">
    <property type="entry name" value="Tudor"/>
</dbReference>
<feature type="compositionally biased region" description="Acidic residues" evidence="2">
    <location>
        <begin position="1475"/>
        <end position="1488"/>
    </location>
</feature>
<dbReference type="EMBL" id="CADEAL010004027">
    <property type="protein sequence ID" value="CAB1449782.1"/>
    <property type="molecule type" value="Genomic_DNA"/>
</dbReference>
<evidence type="ECO:0000256" key="2">
    <source>
        <dbReference type="SAM" id="MobiDB-lite"/>
    </source>
</evidence>
<dbReference type="InterPro" id="IPR035437">
    <property type="entry name" value="SNase_OB-fold_sf"/>
</dbReference>
<dbReference type="Gene3D" id="2.30.30.140">
    <property type="match status" value="8"/>
</dbReference>
<dbReference type="Gene3D" id="2.40.50.90">
    <property type="match status" value="7"/>
</dbReference>
<feature type="compositionally biased region" description="Basic and acidic residues" evidence="2">
    <location>
        <begin position="1263"/>
        <end position="1286"/>
    </location>
</feature>
<feature type="domain" description="Tudor" evidence="3">
    <location>
        <begin position="827"/>
        <end position="885"/>
    </location>
</feature>
<evidence type="ECO:0000256" key="1">
    <source>
        <dbReference type="SAM" id="Coils"/>
    </source>
</evidence>
<keyword evidence="5" id="KW-1185">Reference proteome</keyword>
<keyword evidence="1" id="KW-0175">Coiled coil</keyword>
<feature type="region of interest" description="Disordered" evidence="2">
    <location>
        <begin position="22"/>
        <end position="41"/>
    </location>
</feature>
<feature type="domain" description="Tudor" evidence="3">
    <location>
        <begin position="1345"/>
        <end position="1404"/>
    </location>
</feature>
<feature type="domain" description="Tudor" evidence="3">
    <location>
        <begin position="1628"/>
        <end position="1686"/>
    </location>
</feature>
<feature type="compositionally biased region" description="Polar residues" evidence="2">
    <location>
        <begin position="1489"/>
        <end position="1503"/>
    </location>
</feature>
<dbReference type="PANTHER" id="PTHR22948">
    <property type="entry name" value="TUDOR DOMAIN CONTAINING PROTEIN"/>
    <property type="match status" value="1"/>
</dbReference>
<feature type="region of interest" description="Disordered" evidence="2">
    <location>
        <begin position="1187"/>
        <end position="1286"/>
    </location>
</feature>
<reference evidence="4" key="1">
    <citation type="submission" date="2020-03" db="EMBL/GenBank/DDBJ databases">
        <authorList>
            <person name="Weist P."/>
        </authorList>
    </citation>
    <scope>NUCLEOTIDE SEQUENCE</scope>
</reference>